<keyword evidence="3" id="KW-1185">Reference proteome</keyword>
<proteinExistence type="predicted"/>
<organism evidence="2 3">
    <name type="scientific">Actinoplanes ianthinogenes</name>
    <dbReference type="NCBI Taxonomy" id="122358"/>
    <lineage>
        <taxon>Bacteria</taxon>
        <taxon>Bacillati</taxon>
        <taxon>Actinomycetota</taxon>
        <taxon>Actinomycetes</taxon>
        <taxon>Micromonosporales</taxon>
        <taxon>Micromonosporaceae</taxon>
        <taxon>Actinoplanes</taxon>
    </lineage>
</organism>
<accession>A0ABM7M096</accession>
<dbReference type="EMBL" id="AP023356">
    <property type="protein sequence ID" value="BCJ45028.1"/>
    <property type="molecule type" value="Genomic_DNA"/>
</dbReference>
<protein>
    <recommendedName>
        <fullName evidence="1">HTH OST-type domain-containing protein</fullName>
    </recommendedName>
</protein>
<evidence type="ECO:0000313" key="2">
    <source>
        <dbReference type="EMBL" id="BCJ45028.1"/>
    </source>
</evidence>
<name>A0ABM7M096_9ACTN</name>
<dbReference type="PROSITE" id="PS51644">
    <property type="entry name" value="HTH_OST"/>
    <property type="match status" value="1"/>
</dbReference>
<evidence type="ECO:0000313" key="3">
    <source>
        <dbReference type="Proteomes" id="UP000676967"/>
    </source>
</evidence>
<evidence type="ECO:0000259" key="1">
    <source>
        <dbReference type="PROSITE" id="PS51644"/>
    </source>
</evidence>
<sequence length="347" mass="39447">MQSEHTESVTETHKVEASAVANPVEQAFEVLADSLEGLISSTGRYPTASEVRLEMKRRTYGGFDPKGMGYKRFRDFLEDAQSHGVVKLDPSRAGDIAVFPSHVYSATIDHAPSIRRDVWKAFVDWTPDRLRFFDLTSDRALSIPSRPAPLEPKNFQDVRVRRATHPEEFIDITPIDVQQQIAWMREWSSKIPDPQVQVLLQASLDADKPVKAFNAILRGLPENFSAGWKREFQEDVRQKIINWQSSDPRASKIAIYRKEQEDAPKPNAEVSIMNPEARPKIQVKSNQVLTNSVQGIFAERILMTTERPSSNVSQLAVLRSRLHSAIDRMPLEEIRKISIPVGYLFED</sequence>
<feature type="domain" description="HTH OST-type" evidence="1">
    <location>
        <begin position="23"/>
        <end position="102"/>
    </location>
</feature>
<reference evidence="2 3" key="1">
    <citation type="submission" date="2020-08" db="EMBL/GenBank/DDBJ databases">
        <title>Whole genome shotgun sequence of Actinoplanes ianthinogenes NBRC 13996.</title>
        <authorList>
            <person name="Komaki H."/>
            <person name="Tamura T."/>
        </authorList>
    </citation>
    <scope>NUCLEOTIDE SEQUENCE [LARGE SCALE GENOMIC DNA]</scope>
    <source>
        <strain evidence="2 3">NBRC 13996</strain>
    </source>
</reference>
<dbReference type="RefSeq" id="WP_189336138.1">
    <property type="nucleotide sequence ID" value="NZ_AP023356.1"/>
</dbReference>
<dbReference type="Proteomes" id="UP000676967">
    <property type="component" value="Chromosome"/>
</dbReference>
<gene>
    <name evidence="2" type="ORF">Aiant_56850</name>
</gene>
<dbReference type="InterPro" id="IPR025605">
    <property type="entry name" value="OST-HTH/LOTUS_dom"/>
</dbReference>